<keyword evidence="11" id="KW-0119">Carbohydrate metabolism</keyword>
<organism evidence="14 15">
    <name type="scientific">Spodoptera exigua</name>
    <name type="common">Beet armyworm</name>
    <name type="synonym">Noctua fulgens</name>
    <dbReference type="NCBI Taxonomy" id="7107"/>
    <lineage>
        <taxon>Eukaryota</taxon>
        <taxon>Metazoa</taxon>
        <taxon>Ecdysozoa</taxon>
        <taxon>Arthropoda</taxon>
        <taxon>Hexapoda</taxon>
        <taxon>Insecta</taxon>
        <taxon>Pterygota</taxon>
        <taxon>Neoptera</taxon>
        <taxon>Endopterygota</taxon>
        <taxon>Lepidoptera</taxon>
        <taxon>Glossata</taxon>
        <taxon>Ditrysia</taxon>
        <taxon>Noctuoidea</taxon>
        <taxon>Noctuidae</taxon>
        <taxon>Amphipyrinae</taxon>
        <taxon>Spodoptera</taxon>
    </lineage>
</organism>
<dbReference type="InterPro" id="IPR011877">
    <property type="entry name" value="Ribokinase"/>
</dbReference>
<evidence type="ECO:0000313" key="14">
    <source>
        <dbReference type="EMBL" id="KAH9642191.1"/>
    </source>
</evidence>
<evidence type="ECO:0000256" key="2">
    <source>
        <dbReference type="ARBA" id="ARBA00012035"/>
    </source>
</evidence>
<dbReference type="PROSITE" id="PS00584">
    <property type="entry name" value="PFKB_KINASES_2"/>
    <property type="match status" value="1"/>
</dbReference>
<dbReference type="PRINTS" id="PR00990">
    <property type="entry name" value="RIBOKINASE"/>
</dbReference>
<dbReference type="CDD" id="cd01174">
    <property type="entry name" value="ribokinase"/>
    <property type="match status" value="1"/>
</dbReference>
<dbReference type="GO" id="GO:0005829">
    <property type="term" value="C:cytosol"/>
    <property type="evidence" value="ECO:0007669"/>
    <property type="project" value="TreeGrafter"/>
</dbReference>
<keyword evidence="10" id="KW-0630">Potassium</keyword>
<dbReference type="EC" id="2.7.1.15" evidence="2"/>
<dbReference type="GO" id="GO:0004747">
    <property type="term" value="F:ribokinase activity"/>
    <property type="evidence" value="ECO:0007669"/>
    <property type="project" value="UniProtKB-EC"/>
</dbReference>
<evidence type="ECO:0000256" key="10">
    <source>
        <dbReference type="ARBA" id="ARBA00022958"/>
    </source>
</evidence>
<keyword evidence="6" id="KW-0547">Nucleotide-binding</keyword>
<comment type="caution">
    <text evidence="14">The sequence shown here is derived from an EMBL/GenBank/DDBJ whole genome shotgun (WGS) entry which is preliminary data.</text>
</comment>
<dbReference type="Pfam" id="PF00294">
    <property type="entry name" value="PfkB"/>
    <property type="match status" value="1"/>
</dbReference>
<evidence type="ECO:0000256" key="5">
    <source>
        <dbReference type="ARBA" id="ARBA00022723"/>
    </source>
</evidence>
<evidence type="ECO:0000256" key="11">
    <source>
        <dbReference type="ARBA" id="ARBA00023277"/>
    </source>
</evidence>
<dbReference type="EMBL" id="JACEFF010000196">
    <property type="protein sequence ID" value="KAH9642191.1"/>
    <property type="molecule type" value="Genomic_DNA"/>
</dbReference>
<keyword evidence="4 12" id="KW-0808">Transferase</keyword>
<dbReference type="AlphaFoldDB" id="A0A922MS35"/>
<dbReference type="Proteomes" id="UP000814243">
    <property type="component" value="Unassembled WGS sequence"/>
</dbReference>
<comment type="similarity">
    <text evidence="1 12">Belongs to the carbohydrate kinase PfkB family.</text>
</comment>
<keyword evidence="8" id="KW-0067">ATP-binding</keyword>
<dbReference type="SUPFAM" id="SSF53613">
    <property type="entry name" value="Ribokinase-like"/>
    <property type="match status" value="1"/>
</dbReference>
<name>A0A922MS35_SPOEX</name>
<evidence type="ECO:0000259" key="13">
    <source>
        <dbReference type="Pfam" id="PF00294"/>
    </source>
</evidence>
<evidence type="ECO:0000256" key="6">
    <source>
        <dbReference type="ARBA" id="ARBA00022741"/>
    </source>
</evidence>
<protein>
    <recommendedName>
        <fullName evidence="3">Ribokinase</fullName>
        <ecNumber evidence="2">2.7.1.15</ecNumber>
    </recommendedName>
</protein>
<feature type="domain" description="Carbohydrate kinase PfkB" evidence="13">
    <location>
        <begin position="1"/>
        <end position="237"/>
    </location>
</feature>
<keyword evidence="9" id="KW-0460">Magnesium</keyword>
<keyword evidence="5" id="KW-0479">Metal-binding</keyword>
<evidence type="ECO:0000256" key="12">
    <source>
        <dbReference type="RuleBase" id="RU003704"/>
    </source>
</evidence>
<reference evidence="14" key="1">
    <citation type="journal article" date="2021" name="G3 (Bethesda)">
        <title>Genome and transcriptome analysis of the beet armyworm Spodoptera exigua reveals targets for pest control. .</title>
        <authorList>
            <person name="Simon S."/>
            <person name="Breeschoten T."/>
            <person name="Jansen H.J."/>
            <person name="Dirks R.P."/>
            <person name="Schranz M.E."/>
            <person name="Ros V.I.D."/>
        </authorList>
    </citation>
    <scope>NUCLEOTIDE SEQUENCE</scope>
    <source>
        <strain evidence="14">TB_SE_WUR_2020</strain>
    </source>
</reference>
<dbReference type="InterPro" id="IPR011611">
    <property type="entry name" value="PfkB_dom"/>
</dbReference>
<dbReference type="GO" id="GO:0005524">
    <property type="term" value="F:ATP binding"/>
    <property type="evidence" value="ECO:0007669"/>
    <property type="project" value="UniProtKB-KW"/>
</dbReference>
<dbReference type="GO" id="GO:0006014">
    <property type="term" value="P:D-ribose metabolic process"/>
    <property type="evidence" value="ECO:0007669"/>
    <property type="project" value="InterPro"/>
</dbReference>
<dbReference type="InterPro" id="IPR002139">
    <property type="entry name" value="Ribo/fructo_kinase"/>
</dbReference>
<evidence type="ECO:0000256" key="4">
    <source>
        <dbReference type="ARBA" id="ARBA00022679"/>
    </source>
</evidence>
<gene>
    <name evidence="14" type="ORF">HF086_005521</name>
</gene>
<sequence>MICRLGNDQWGDKYRDNLEQVGVDTTHVKITPNVTTGIAQISVAESGENQIVIVPGANSYLSIEDVKNSADLITNADVVIGQLETPFETTLEAFKLAKGLKLLNAAPARSDIKEILPYCSILCVNEPEASLLTNTEFEIKNAVPILKQLLETGCESVIITLGPEGAVYISKIDQQPVHVFCERVNAIDTTGAGDAFVGALATYLVTYKDKPMHQIIGAACQVATMSVTKEGTQTSYPRKFDAFKKEYKYVLL</sequence>
<evidence type="ECO:0000256" key="3">
    <source>
        <dbReference type="ARBA" id="ARBA00016943"/>
    </source>
</evidence>
<evidence type="ECO:0000313" key="15">
    <source>
        <dbReference type="Proteomes" id="UP000814243"/>
    </source>
</evidence>
<dbReference type="PANTHER" id="PTHR10584:SF166">
    <property type="entry name" value="RIBOKINASE"/>
    <property type="match status" value="1"/>
</dbReference>
<dbReference type="InterPro" id="IPR029056">
    <property type="entry name" value="Ribokinase-like"/>
</dbReference>
<evidence type="ECO:0000256" key="9">
    <source>
        <dbReference type="ARBA" id="ARBA00022842"/>
    </source>
</evidence>
<dbReference type="Gene3D" id="3.40.1190.20">
    <property type="match status" value="1"/>
</dbReference>
<evidence type="ECO:0000256" key="7">
    <source>
        <dbReference type="ARBA" id="ARBA00022777"/>
    </source>
</evidence>
<accession>A0A922MS35</accession>
<dbReference type="GO" id="GO:0046872">
    <property type="term" value="F:metal ion binding"/>
    <property type="evidence" value="ECO:0007669"/>
    <property type="project" value="UniProtKB-KW"/>
</dbReference>
<keyword evidence="7 12" id="KW-0418">Kinase</keyword>
<proteinExistence type="inferred from homology"/>
<evidence type="ECO:0000256" key="8">
    <source>
        <dbReference type="ARBA" id="ARBA00022840"/>
    </source>
</evidence>
<dbReference type="PANTHER" id="PTHR10584">
    <property type="entry name" value="SUGAR KINASE"/>
    <property type="match status" value="1"/>
</dbReference>
<dbReference type="InterPro" id="IPR002173">
    <property type="entry name" value="Carboh/pur_kinase_PfkB_CS"/>
</dbReference>
<evidence type="ECO:0000256" key="1">
    <source>
        <dbReference type="ARBA" id="ARBA00010688"/>
    </source>
</evidence>